<dbReference type="Gene3D" id="3.90.550.10">
    <property type="entry name" value="Spore Coat Polysaccharide Biosynthesis Protein SpsA, Chain A"/>
    <property type="match status" value="1"/>
</dbReference>
<proteinExistence type="predicted"/>
<accession>A0A2N5DX37</accession>
<organism evidence="2 3">
    <name type="scientific">Chimaeribacter californicus</name>
    <dbReference type="NCBI Taxonomy" id="2060067"/>
    <lineage>
        <taxon>Bacteria</taxon>
        <taxon>Pseudomonadati</taxon>
        <taxon>Pseudomonadota</taxon>
        <taxon>Gammaproteobacteria</taxon>
        <taxon>Enterobacterales</taxon>
        <taxon>Yersiniaceae</taxon>
        <taxon>Chimaeribacter</taxon>
    </lineage>
</organism>
<dbReference type="Proteomes" id="UP000234240">
    <property type="component" value="Unassembled WGS sequence"/>
</dbReference>
<evidence type="ECO:0000313" key="3">
    <source>
        <dbReference type="Proteomes" id="UP000234240"/>
    </source>
</evidence>
<dbReference type="AlphaFoldDB" id="A0A2N5DX37"/>
<comment type="caution">
    <text evidence="2">The sequence shown here is derived from an EMBL/GenBank/DDBJ whole genome shotgun (WGS) entry which is preliminary data.</text>
</comment>
<evidence type="ECO:0000259" key="1">
    <source>
        <dbReference type="Pfam" id="PF00535"/>
    </source>
</evidence>
<dbReference type="RefSeq" id="WP_101818112.1">
    <property type="nucleotide sequence ID" value="NZ_PJZF01000023.1"/>
</dbReference>
<dbReference type="InterPro" id="IPR029044">
    <property type="entry name" value="Nucleotide-diphossugar_trans"/>
</dbReference>
<evidence type="ECO:0000313" key="2">
    <source>
        <dbReference type="EMBL" id="PLR31868.1"/>
    </source>
</evidence>
<keyword evidence="3" id="KW-1185">Reference proteome</keyword>
<dbReference type="GO" id="GO:0016740">
    <property type="term" value="F:transferase activity"/>
    <property type="evidence" value="ECO:0007669"/>
    <property type="project" value="UniProtKB-KW"/>
</dbReference>
<dbReference type="SUPFAM" id="SSF53448">
    <property type="entry name" value="Nucleotide-diphospho-sugar transferases"/>
    <property type="match status" value="1"/>
</dbReference>
<gene>
    <name evidence="2" type="ORF">CYR55_19855</name>
</gene>
<sequence>MKIIASLVLYKHLYQDVQETLTSLFNEESIAKVVIVDNGAHCGWLSTLTHEKLEVITLPVNRGFGAGHNAVITRYRLQAEFILICNPDIAFEQGEVDKLYAFSVRHQTGLSIPKVVYPDGSLQHGCKLLPSPYQLLIRRFISRFSSNINTEYELRNADYSRPFFAPSLSGCFMLLSQRALSDVGGFDTRFFLYLEDVDLSRRVCQAQHVVRYCPDALVIHESQRRSYRDVRFLLFHITSAIRYFNKWGWFSDRQRKSLNQRCLAELPNAK</sequence>
<name>A0A2N5DX37_9GAMM</name>
<dbReference type="OrthoDB" id="9771846at2"/>
<dbReference type="PANTHER" id="PTHR43179">
    <property type="entry name" value="RHAMNOSYLTRANSFERASE WBBL"/>
    <property type="match status" value="1"/>
</dbReference>
<dbReference type="Pfam" id="PF00535">
    <property type="entry name" value="Glycos_transf_2"/>
    <property type="match status" value="1"/>
</dbReference>
<dbReference type="InterPro" id="IPR001173">
    <property type="entry name" value="Glyco_trans_2-like"/>
</dbReference>
<feature type="domain" description="Glycosyltransferase 2-like" evidence="1">
    <location>
        <begin position="14"/>
        <end position="144"/>
    </location>
</feature>
<protein>
    <submittedName>
        <fullName evidence="2">Glycosyltransferase family 2 protein</fullName>
    </submittedName>
</protein>
<reference evidence="2 3" key="1">
    <citation type="submission" date="2017-12" db="EMBL/GenBank/DDBJ databases">
        <title>Characterization of six clinical isolates of Enterochimera gen. nov., a novel genus of the Yersiniaciae family and the three species Enterochimera arupensis sp. nov., Enterochimera coloradensis sp. nov, and Enterochimera californica sp. nov.</title>
        <authorList>
            <person name="Rossi A."/>
            <person name="Fisher M."/>
        </authorList>
    </citation>
    <scope>NUCLEOTIDE SEQUENCE [LARGE SCALE GENOMIC DNA]</scope>
    <source>
        <strain evidence="3">2015-Iso6</strain>
    </source>
</reference>
<dbReference type="PANTHER" id="PTHR43179:SF10">
    <property type="entry name" value="GLYCOSYL TRANSFERASE"/>
    <property type="match status" value="1"/>
</dbReference>
<dbReference type="EMBL" id="PJZF01000023">
    <property type="protein sequence ID" value="PLR31868.1"/>
    <property type="molecule type" value="Genomic_DNA"/>
</dbReference>
<keyword evidence="2" id="KW-0808">Transferase</keyword>